<dbReference type="Gene3D" id="2.30.30.140">
    <property type="match status" value="1"/>
</dbReference>
<dbReference type="CDD" id="cd08824">
    <property type="entry name" value="LOTUS"/>
    <property type="match status" value="1"/>
</dbReference>
<evidence type="ECO:0000259" key="3">
    <source>
        <dbReference type="PROSITE" id="PS51644"/>
    </source>
</evidence>
<dbReference type="InterPro" id="IPR002999">
    <property type="entry name" value="Tudor"/>
</dbReference>
<dbReference type="Pfam" id="PF12872">
    <property type="entry name" value="OST-HTH"/>
    <property type="match status" value="1"/>
</dbReference>
<dbReference type="AlphaFoldDB" id="A0A6G1SLZ2"/>
<proteinExistence type="predicted"/>
<dbReference type="InterPro" id="IPR025605">
    <property type="entry name" value="OST-HTH/LOTUS_dom"/>
</dbReference>
<dbReference type="PROSITE" id="PS50304">
    <property type="entry name" value="TUDOR"/>
    <property type="match status" value="1"/>
</dbReference>
<name>A0A6G1SLZ2_9ACAR</name>
<reference evidence="4" key="1">
    <citation type="submission" date="2018-10" db="EMBL/GenBank/DDBJ databases">
        <title>Transcriptome assembly of Aceria tosichella (Wheat curl mite) Type 2.</title>
        <authorList>
            <person name="Scully E.D."/>
            <person name="Geib S.M."/>
            <person name="Palmer N.A."/>
            <person name="Gupta A.K."/>
            <person name="Sarath G."/>
            <person name="Tatineni S."/>
        </authorList>
    </citation>
    <scope>NUCLEOTIDE SEQUENCE</scope>
    <source>
        <strain evidence="4">LincolnNE</strain>
    </source>
</reference>
<dbReference type="Pfam" id="PF00567">
    <property type="entry name" value="TUDOR"/>
    <property type="match status" value="1"/>
</dbReference>
<accession>A0A6G1SLZ2</accession>
<sequence>MKDLNQIPVARLPHGKTQLRSGSPLPIKLFLDDWPAPPRCIDESDGSSSLEVKKWRLQILLAVNPYGIPSLKFGEAYERMFGRKFDLHDFGFDNLSDMINKMQDIFVVQEPDETTAILFPDYPSDKILHDARLGHNFARPNIDGTDSLLRPSTRVQASGTKSDFDDLIIRAWIDRDEEFPADVVLAGESYEQLLKLSSAKIPGTIGLYQATVISAASPESIFIQLKTNDEDQARIRGLSNEIKEYFKNSKHSIDAYNVPKEFLLPGFPCLVYSSKEKNWERCIVVGQSHGDNKVLVESIDFGGAYSVHKIFLYLIPRQFLDIPRQTLHVSVMGMKPIEPDGRWTQKVGSRLRCFSFAQYYLDVLLTEPKMQEYDVSPPPETDSSTSSRPPPSSETGAADIVAKVAPKTKRRFKSKMTYEALIVDRNDKDMDIYLDEILVLETYALRDESRAEEIGKIKEHLHEAFKGIPRPKNPFE</sequence>
<gene>
    <name evidence="4" type="primary">TDRD5</name>
    <name evidence="4" type="ORF">g.13825</name>
</gene>
<organism evidence="4">
    <name type="scientific">Aceria tosichella</name>
    <name type="common">wheat curl mite</name>
    <dbReference type="NCBI Taxonomy" id="561515"/>
    <lineage>
        <taxon>Eukaryota</taxon>
        <taxon>Metazoa</taxon>
        <taxon>Ecdysozoa</taxon>
        <taxon>Arthropoda</taxon>
        <taxon>Chelicerata</taxon>
        <taxon>Arachnida</taxon>
        <taxon>Acari</taxon>
        <taxon>Acariformes</taxon>
        <taxon>Trombidiformes</taxon>
        <taxon>Prostigmata</taxon>
        <taxon>Eupodina</taxon>
        <taxon>Eriophyoidea</taxon>
        <taxon>Eriophyidae</taxon>
        <taxon>Eriophyinae</taxon>
        <taxon>Aceriini</taxon>
        <taxon>Aceria</taxon>
    </lineage>
</organism>
<dbReference type="PROSITE" id="PS51644">
    <property type="entry name" value="HTH_OST"/>
    <property type="match status" value="1"/>
</dbReference>
<feature type="region of interest" description="Disordered" evidence="1">
    <location>
        <begin position="372"/>
        <end position="398"/>
    </location>
</feature>
<evidence type="ECO:0000256" key="1">
    <source>
        <dbReference type="SAM" id="MobiDB-lite"/>
    </source>
</evidence>
<dbReference type="EMBL" id="GGYP01006149">
    <property type="protein sequence ID" value="MDE50920.1"/>
    <property type="molecule type" value="Transcribed_RNA"/>
</dbReference>
<feature type="domain" description="Tudor" evidence="2">
    <location>
        <begin position="262"/>
        <end position="322"/>
    </location>
</feature>
<dbReference type="SUPFAM" id="SSF63748">
    <property type="entry name" value="Tudor/PWWP/MBT"/>
    <property type="match status" value="1"/>
</dbReference>
<dbReference type="InterPro" id="IPR041966">
    <property type="entry name" value="LOTUS-like"/>
</dbReference>
<evidence type="ECO:0000259" key="2">
    <source>
        <dbReference type="PROSITE" id="PS50304"/>
    </source>
</evidence>
<feature type="domain" description="HTH OST-type" evidence="3">
    <location>
        <begin position="48"/>
        <end position="122"/>
    </location>
</feature>
<dbReference type="Gene3D" id="3.30.420.610">
    <property type="entry name" value="LOTUS domain-like"/>
    <property type="match status" value="1"/>
</dbReference>
<protein>
    <submittedName>
        <fullName evidence="4">Tudor domain-containing protein 5</fullName>
    </submittedName>
</protein>
<evidence type="ECO:0000313" key="4">
    <source>
        <dbReference type="EMBL" id="MDE50920.1"/>
    </source>
</evidence>